<sequence>MTSHMTPKKELSEILTRDFLIKEYVENENSLKTIGQKTGCSAQTVLNHMRKLDIPRRDTQYRTKRKNWWKGKDYSLVVGEKRLKEISREASERMKRFWRTHKHPKKDKKVPHPEDCQCPFCRAARGEWIGEGNPFYGKSHSEEFSNWKSQSQLGEKNLNWRGGASYEKYPEEFNPILKRKIRKRDNQRCAVCGKKGRCVHHIDYDKQNCDEHNLITLCKKCHGRTNQDREYWTSFLSRSIRIKYS</sequence>
<evidence type="ECO:0000313" key="2">
    <source>
        <dbReference type="EMBL" id="QJA99111.1"/>
    </source>
</evidence>
<dbReference type="SMART" id="SM00507">
    <property type="entry name" value="HNHc"/>
    <property type="match status" value="1"/>
</dbReference>
<dbReference type="Gene3D" id="1.10.10.60">
    <property type="entry name" value="Homeodomain-like"/>
    <property type="match status" value="1"/>
</dbReference>
<reference evidence="2" key="1">
    <citation type="submission" date="2020-03" db="EMBL/GenBank/DDBJ databases">
        <title>The deep terrestrial virosphere.</title>
        <authorList>
            <person name="Holmfeldt K."/>
            <person name="Nilsson E."/>
            <person name="Simone D."/>
            <person name="Lopez-Fernandez M."/>
            <person name="Wu X."/>
            <person name="de Brujin I."/>
            <person name="Lundin D."/>
            <person name="Andersson A."/>
            <person name="Bertilsson S."/>
            <person name="Dopson M."/>
        </authorList>
    </citation>
    <scope>NUCLEOTIDE SEQUENCE</scope>
    <source>
        <strain evidence="2">MM171A01319</strain>
    </source>
</reference>
<dbReference type="CDD" id="cd00085">
    <property type="entry name" value="HNHc"/>
    <property type="match status" value="1"/>
</dbReference>
<proteinExistence type="predicted"/>
<dbReference type="AlphaFoldDB" id="A0A6M3M230"/>
<feature type="domain" description="HNH nuclease" evidence="1">
    <location>
        <begin position="176"/>
        <end position="223"/>
    </location>
</feature>
<gene>
    <name evidence="2" type="ORF">MM171A01319_0014</name>
</gene>
<name>A0A6M3M230_9ZZZZ</name>
<dbReference type="GO" id="GO:0003677">
    <property type="term" value="F:DNA binding"/>
    <property type="evidence" value="ECO:0007669"/>
    <property type="project" value="InterPro"/>
</dbReference>
<dbReference type="InterPro" id="IPR003615">
    <property type="entry name" value="HNH_nuc"/>
</dbReference>
<accession>A0A6M3M230</accession>
<organism evidence="2">
    <name type="scientific">viral metagenome</name>
    <dbReference type="NCBI Taxonomy" id="1070528"/>
    <lineage>
        <taxon>unclassified sequences</taxon>
        <taxon>metagenomes</taxon>
        <taxon>organismal metagenomes</taxon>
    </lineage>
</organism>
<protein>
    <recommendedName>
        <fullName evidence="1">HNH nuclease domain-containing protein</fullName>
    </recommendedName>
</protein>
<dbReference type="InterPro" id="IPR003611">
    <property type="entry name" value="NUMOD3"/>
</dbReference>
<dbReference type="SUPFAM" id="SSF64496">
    <property type="entry name" value="DNA-binding domain of intron-encoded endonucleases"/>
    <property type="match status" value="1"/>
</dbReference>
<dbReference type="EMBL" id="MT143629">
    <property type="protein sequence ID" value="QJA99111.1"/>
    <property type="molecule type" value="Genomic_DNA"/>
</dbReference>
<dbReference type="Pfam" id="PF07460">
    <property type="entry name" value="NUMOD3"/>
    <property type="match status" value="1"/>
</dbReference>
<evidence type="ECO:0000259" key="1">
    <source>
        <dbReference type="SMART" id="SM00507"/>
    </source>
</evidence>